<keyword evidence="1" id="KW-1133">Transmembrane helix</keyword>
<keyword evidence="3" id="KW-1185">Reference proteome</keyword>
<dbReference type="Proteomes" id="UP000244855">
    <property type="component" value="Unassembled WGS sequence"/>
</dbReference>
<feature type="transmembrane region" description="Helical" evidence="1">
    <location>
        <begin position="234"/>
        <end position="256"/>
    </location>
</feature>
<protein>
    <submittedName>
        <fullName evidence="2">Uncharacterized protein</fullName>
    </submittedName>
</protein>
<proteinExistence type="predicted"/>
<dbReference type="EMBL" id="KZ805347">
    <property type="protein sequence ID" value="PVI02128.1"/>
    <property type="molecule type" value="Genomic_DNA"/>
</dbReference>
<dbReference type="OrthoDB" id="3024632at2759"/>
<evidence type="ECO:0000313" key="2">
    <source>
        <dbReference type="EMBL" id="PVI02128.1"/>
    </source>
</evidence>
<evidence type="ECO:0000313" key="3">
    <source>
        <dbReference type="Proteomes" id="UP000244855"/>
    </source>
</evidence>
<gene>
    <name evidence="2" type="ORF">DM02DRAFT_670802</name>
</gene>
<reference evidence="2 3" key="1">
    <citation type="journal article" date="2018" name="Sci. Rep.">
        <title>Comparative genomics provides insights into the lifestyle and reveals functional heterogeneity of dark septate endophytic fungi.</title>
        <authorList>
            <person name="Knapp D.G."/>
            <person name="Nemeth J.B."/>
            <person name="Barry K."/>
            <person name="Hainaut M."/>
            <person name="Henrissat B."/>
            <person name="Johnson J."/>
            <person name="Kuo A."/>
            <person name="Lim J.H.P."/>
            <person name="Lipzen A."/>
            <person name="Nolan M."/>
            <person name="Ohm R.A."/>
            <person name="Tamas L."/>
            <person name="Grigoriev I.V."/>
            <person name="Spatafora J.W."/>
            <person name="Nagy L.G."/>
            <person name="Kovacs G.M."/>
        </authorList>
    </citation>
    <scope>NUCLEOTIDE SEQUENCE [LARGE SCALE GENOMIC DNA]</scope>
    <source>
        <strain evidence="2 3">DSE2036</strain>
    </source>
</reference>
<keyword evidence="1" id="KW-0812">Transmembrane</keyword>
<accession>A0A2V1DUV8</accession>
<keyword evidence="1" id="KW-0472">Membrane</keyword>
<feature type="transmembrane region" description="Helical" evidence="1">
    <location>
        <begin position="332"/>
        <end position="355"/>
    </location>
</feature>
<evidence type="ECO:0000256" key="1">
    <source>
        <dbReference type="SAM" id="Phobius"/>
    </source>
</evidence>
<feature type="transmembrane region" description="Helical" evidence="1">
    <location>
        <begin position="306"/>
        <end position="326"/>
    </location>
</feature>
<name>A0A2V1DUV8_9PLEO</name>
<organism evidence="2 3">
    <name type="scientific">Periconia macrospinosa</name>
    <dbReference type="NCBI Taxonomy" id="97972"/>
    <lineage>
        <taxon>Eukaryota</taxon>
        <taxon>Fungi</taxon>
        <taxon>Dikarya</taxon>
        <taxon>Ascomycota</taxon>
        <taxon>Pezizomycotina</taxon>
        <taxon>Dothideomycetes</taxon>
        <taxon>Pleosporomycetidae</taxon>
        <taxon>Pleosporales</taxon>
        <taxon>Massarineae</taxon>
        <taxon>Periconiaceae</taxon>
        <taxon>Periconia</taxon>
    </lineage>
</organism>
<sequence>MQKILAMFKYQSATSWAEGTPFLSLTAVSNTLLNLIPMGDDQKLSISGGLVEIAALTALIGGSTAESLALGSRGACGLPWAALSSFGSLFIVKACVSVCTPAWLRETIGVRTAGSDTAVGCNGRLDGKVNGRRMGGDAIGIKVECNRNKETSTSLNINWDVFEDVYAFDEWTTGPLRSSTALDIGEPLRAHFYMRDPQWAPLHRSQIKADWLSTLLTLAKVVEIYLLYHYGSFRIFWITGATWAYFLLSAIILQLFNLGRASRFGNQNKCIDIVAGKLPTPQVIGGERKVLFEVPLNPRKHRLWQAFWILGSVICVCSLVGTYALLPKEPAVCFHIWLTFQILWLSLRSIFFHFARQTDDMKRIITPAITEKHQPTHLNCRLLALSVAVSRYQVLNHPRGAYCYTEDAHEPTIIKNHLDESQLDILDHFQLPHQTTIGSVVEVSVAAVIGDTLLSSVAWLMGSPLTGMYLYDSCILVLRSSEKTLLVPACRVLAGRVDLDQDVDPELTMPSTFLPKGVSNSGADISWWYWIPCGGNTWMSYHTPWATPTKQSLRITGKREMAVISAENITEQLRRGELLVSLSSVKDVEDVVAQSAVAASILRKMMLGDSGY</sequence>
<dbReference type="AlphaFoldDB" id="A0A2V1DUV8"/>